<comment type="caution">
    <text evidence="2">The sequence shown here is derived from an EMBL/GenBank/DDBJ whole genome shotgun (WGS) entry which is preliminary data.</text>
</comment>
<gene>
    <name evidence="2" type="ORF">BM221_008012</name>
</gene>
<sequence length="466" mass="52408">MDDDLYAADVPQLSPFSRMPHELLLYVARQLSVADLGALRLASQHISSILRVLLARKEFVGVPWRDNAARLDALSRWPECAAQIQRVRICSRAVYEDEELLAWTSGGSAGPASLEAALWPTIAVARRLRAHPEEKRIVPLRADLLYEALCRLPKLEELTLMWERFPFLSRADLGLDAELLNSGGGDDDADSELRRQLAYTTGGWQVEMLVDLAADMQPLRALKMAPFALDAMDQASYLPLIANLFNSLVHLDLQLTTDAQRADPSILSKLEDVLESAWVLRELRLDLDDRGEDGERTRHHHHQHDDFLPKTHLANLQSLTLVRAHVASLRDLAAFLQRHSRTLRSLELCDVRGGWPGTDGAAASWEDVFRTARGGLLKLERARLRGYFADHAREIDFWVDGGEKEDEEEVEGEEKEGNGSRHGEGENGEGTSLAPEMMSGVDPEPLERYLMRLGEFPTLEWRDVHV</sequence>
<feature type="compositionally biased region" description="Acidic residues" evidence="1">
    <location>
        <begin position="403"/>
        <end position="414"/>
    </location>
</feature>
<accession>A0A2N6NEU8</accession>
<dbReference type="Proteomes" id="UP000235728">
    <property type="component" value="Unassembled WGS sequence"/>
</dbReference>
<dbReference type="AlphaFoldDB" id="A0A2N6NEU8"/>
<name>A0A2N6NEU8_BEABA</name>
<protein>
    <recommendedName>
        <fullName evidence="4">F-box domain-containing protein</fullName>
    </recommendedName>
</protein>
<evidence type="ECO:0008006" key="4">
    <source>
        <dbReference type="Google" id="ProtNLM"/>
    </source>
</evidence>
<feature type="compositionally biased region" description="Basic and acidic residues" evidence="1">
    <location>
        <begin position="415"/>
        <end position="425"/>
    </location>
</feature>
<organism evidence="2 3">
    <name type="scientific">Beauveria bassiana</name>
    <name type="common">White muscardine disease fungus</name>
    <name type="synonym">Tritirachium shiotae</name>
    <dbReference type="NCBI Taxonomy" id="176275"/>
    <lineage>
        <taxon>Eukaryota</taxon>
        <taxon>Fungi</taxon>
        <taxon>Dikarya</taxon>
        <taxon>Ascomycota</taxon>
        <taxon>Pezizomycotina</taxon>
        <taxon>Sordariomycetes</taxon>
        <taxon>Hypocreomycetidae</taxon>
        <taxon>Hypocreales</taxon>
        <taxon>Cordycipitaceae</taxon>
        <taxon>Beauveria</taxon>
    </lineage>
</organism>
<evidence type="ECO:0000313" key="3">
    <source>
        <dbReference type="Proteomes" id="UP000235728"/>
    </source>
</evidence>
<dbReference type="EMBL" id="MRVG01000009">
    <property type="protein sequence ID" value="PMB65815.1"/>
    <property type="molecule type" value="Genomic_DNA"/>
</dbReference>
<proteinExistence type="predicted"/>
<feature type="region of interest" description="Disordered" evidence="1">
    <location>
        <begin position="400"/>
        <end position="441"/>
    </location>
</feature>
<evidence type="ECO:0000256" key="1">
    <source>
        <dbReference type="SAM" id="MobiDB-lite"/>
    </source>
</evidence>
<evidence type="ECO:0000313" key="2">
    <source>
        <dbReference type="EMBL" id="PMB65815.1"/>
    </source>
</evidence>
<reference evidence="2 3" key="1">
    <citation type="journal article" date="2016" name="Appl. Microbiol. Biotechnol.">
        <title>Characterization of T-DNA insertion mutants with decreased virulence in the entomopathogenic fungus Beauveria bassiana JEF-007.</title>
        <authorList>
            <person name="Kim S."/>
            <person name="Lee S.J."/>
            <person name="Nai Y.S."/>
            <person name="Yu J.S."/>
            <person name="Lee M.R."/>
            <person name="Yang Y.T."/>
            <person name="Kim J.S."/>
        </authorList>
    </citation>
    <scope>NUCLEOTIDE SEQUENCE [LARGE SCALE GENOMIC DNA]</scope>
    <source>
        <strain evidence="2 3">JEF-007</strain>
    </source>
</reference>